<reference evidence="5 6" key="1">
    <citation type="submission" date="2023-12" db="EMBL/GenBank/DDBJ databases">
        <title>the genome sequence of Hyalangium sp. s54d21.</title>
        <authorList>
            <person name="Zhang X."/>
        </authorList>
    </citation>
    <scope>NUCLEOTIDE SEQUENCE [LARGE SCALE GENOMIC DNA]</scope>
    <source>
        <strain evidence="6">s54d21</strain>
    </source>
</reference>
<evidence type="ECO:0000256" key="3">
    <source>
        <dbReference type="RuleBase" id="RU004514"/>
    </source>
</evidence>
<evidence type="ECO:0000256" key="2">
    <source>
        <dbReference type="HAMAP-Rule" id="MF_02087"/>
    </source>
</evidence>
<comment type="similarity">
    <text evidence="2 3">Belongs to the pyridoxal phosphate-binding protein YggS/PROSC family.</text>
</comment>
<dbReference type="HAMAP" id="MF_02087">
    <property type="entry name" value="PLP_homeostasis"/>
    <property type="match status" value="1"/>
</dbReference>
<name>A0ABU5GWL3_9BACT</name>
<gene>
    <name evidence="5" type="ORF">SYV04_02530</name>
</gene>
<dbReference type="InterPro" id="IPR011078">
    <property type="entry name" value="PyrdxlP_homeostasis"/>
</dbReference>
<dbReference type="InterPro" id="IPR029066">
    <property type="entry name" value="PLP-binding_barrel"/>
</dbReference>
<dbReference type="PANTHER" id="PTHR10146">
    <property type="entry name" value="PROLINE SYNTHETASE CO-TRANSCRIBED BACTERIAL HOMOLOG PROTEIN"/>
    <property type="match status" value="1"/>
</dbReference>
<feature type="modified residue" description="N6-(pyridoxal phosphate)lysine" evidence="2">
    <location>
        <position position="36"/>
    </location>
</feature>
<dbReference type="InterPro" id="IPR001608">
    <property type="entry name" value="Ala_racemase_N"/>
</dbReference>
<dbReference type="Proteomes" id="UP001291309">
    <property type="component" value="Unassembled WGS sequence"/>
</dbReference>
<dbReference type="NCBIfam" id="TIGR00044">
    <property type="entry name" value="YggS family pyridoxal phosphate-dependent enzyme"/>
    <property type="match status" value="1"/>
</dbReference>
<dbReference type="SUPFAM" id="SSF51419">
    <property type="entry name" value="PLP-binding barrel"/>
    <property type="match status" value="1"/>
</dbReference>
<evidence type="ECO:0000256" key="1">
    <source>
        <dbReference type="ARBA" id="ARBA00022898"/>
    </source>
</evidence>
<dbReference type="Pfam" id="PF01168">
    <property type="entry name" value="Ala_racemase_N"/>
    <property type="match status" value="1"/>
</dbReference>
<dbReference type="EMBL" id="JAXIVS010000001">
    <property type="protein sequence ID" value="MDY7225234.1"/>
    <property type="molecule type" value="Genomic_DNA"/>
</dbReference>
<comment type="function">
    <text evidence="2">Pyridoxal 5'-phosphate (PLP)-binding protein, which is involved in PLP homeostasis.</text>
</comment>
<dbReference type="Gene3D" id="3.20.20.10">
    <property type="entry name" value="Alanine racemase"/>
    <property type="match status" value="1"/>
</dbReference>
<feature type="domain" description="Alanine racemase N-terminal" evidence="4">
    <location>
        <begin position="8"/>
        <end position="219"/>
    </location>
</feature>
<dbReference type="PANTHER" id="PTHR10146:SF14">
    <property type="entry name" value="PYRIDOXAL PHOSPHATE HOMEOSTASIS PROTEIN"/>
    <property type="match status" value="1"/>
</dbReference>
<dbReference type="RefSeq" id="WP_321543950.1">
    <property type="nucleotide sequence ID" value="NZ_JAXIVS010000001.1"/>
</dbReference>
<evidence type="ECO:0000313" key="6">
    <source>
        <dbReference type="Proteomes" id="UP001291309"/>
    </source>
</evidence>
<keyword evidence="1 2" id="KW-0663">Pyridoxal phosphate</keyword>
<proteinExistence type="inferred from homology"/>
<comment type="caution">
    <text evidence="5">The sequence shown here is derived from an EMBL/GenBank/DDBJ whole genome shotgun (WGS) entry which is preliminary data.</text>
</comment>
<keyword evidence="6" id="KW-1185">Reference proteome</keyword>
<evidence type="ECO:0000313" key="5">
    <source>
        <dbReference type="EMBL" id="MDY7225234.1"/>
    </source>
</evidence>
<sequence length="221" mass="24135">MSEVAQRLKEIQARVAAACARAGRPVESVTLVAVSKLKPAALIREAYEAGQRDFGENYAQELRDKAAELAGLEGLRWHSIGPLQTNKVKYVAKVAHAFHALDRLDVARELSKRRAEAPLPCYAEVNIGGEQSKSGLAPEALEPFLREVRALPGLRLEGLMALPPPTEDLEQARGHFRRLRELAREHGLSGLSMGTTHDFELAIEEGATLVRVGTAIFGERG</sequence>
<protein>
    <recommendedName>
        <fullName evidence="2">Pyridoxal phosphate homeostasis protein</fullName>
        <shortName evidence="2">PLP homeostasis protein</shortName>
    </recommendedName>
</protein>
<dbReference type="CDD" id="cd00635">
    <property type="entry name" value="PLPDE_III_YBL036c_like"/>
    <property type="match status" value="1"/>
</dbReference>
<evidence type="ECO:0000259" key="4">
    <source>
        <dbReference type="Pfam" id="PF01168"/>
    </source>
</evidence>
<dbReference type="PIRSF" id="PIRSF004848">
    <property type="entry name" value="YBL036c_PLPDEIII"/>
    <property type="match status" value="1"/>
</dbReference>
<organism evidence="5 6">
    <name type="scientific">Hyalangium rubrum</name>
    <dbReference type="NCBI Taxonomy" id="3103134"/>
    <lineage>
        <taxon>Bacteria</taxon>
        <taxon>Pseudomonadati</taxon>
        <taxon>Myxococcota</taxon>
        <taxon>Myxococcia</taxon>
        <taxon>Myxococcales</taxon>
        <taxon>Cystobacterineae</taxon>
        <taxon>Archangiaceae</taxon>
        <taxon>Hyalangium</taxon>
    </lineage>
</organism>
<accession>A0ABU5GWL3</accession>